<accession>A0AAV5NWX2</accession>
<reference evidence="5" key="1">
    <citation type="journal article" date="2019" name="Int. J. Syst. Evol. Microbiol.">
        <title>The Global Catalogue of Microorganisms (GCM) 10K type strain sequencing project: providing services to taxonomists for standard genome sequencing and annotation.</title>
        <authorList>
            <consortium name="The Broad Institute Genomics Platform"/>
            <consortium name="The Broad Institute Genome Sequencing Center for Infectious Disease"/>
            <person name="Wu L."/>
            <person name="Ma J."/>
        </authorList>
    </citation>
    <scope>NUCLEOTIDE SEQUENCE [LARGE SCALE GENOMIC DNA]</scope>
    <source>
        <strain evidence="5">NBRC 15640</strain>
    </source>
</reference>
<name>A0AAV5NWX2_9VIBR</name>
<comment type="similarity">
    <text evidence="3">Belongs to the FrsA family.</text>
</comment>
<evidence type="ECO:0000256" key="1">
    <source>
        <dbReference type="ARBA" id="ARBA00022487"/>
    </source>
</evidence>
<dbReference type="PANTHER" id="PTHR22946">
    <property type="entry name" value="DIENELACTONE HYDROLASE DOMAIN-CONTAINING PROTEIN-RELATED"/>
    <property type="match status" value="1"/>
</dbReference>
<evidence type="ECO:0000313" key="5">
    <source>
        <dbReference type="Proteomes" id="UP001156690"/>
    </source>
</evidence>
<comment type="function">
    <text evidence="3">Catalyzes the hydrolysis of esters.</text>
</comment>
<dbReference type="InterPro" id="IPR050261">
    <property type="entry name" value="FrsA_esterase"/>
</dbReference>
<dbReference type="HAMAP" id="MF_01063">
    <property type="entry name" value="FrsA"/>
    <property type="match status" value="1"/>
</dbReference>
<evidence type="ECO:0000256" key="2">
    <source>
        <dbReference type="ARBA" id="ARBA00022801"/>
    </source>
</evidence>
<proteinExistence type="inferred from homology"/>
<sequence>MSMPEEQISKNLSEELFQNHRQARETSALVRYMPSNESYLDKQREEQGESWYRTLRRMQWIWQGIEPLEMEEVLSRIASSTHSRTHDEWLDTVMGYYSGNWTYEWIHQGMLNQKKASELKGDEASDAYFRASLCFSIAGYPHIKGDSLSIQAQVLVHKAYDLAMEHSSLITKKIEVPFGKKKIKANLHLPHTERQLPVVIVSAGLDSLQSDMWRLFKDYLAPNDIGMLTLDMPSIGHSSHWDLTEDSSCLHKAILDELPRIPWVDHFKVGMLGFRFGGNAAIRLSFLEQDRIKACVALGAPIHDVLSSTDKLLQMPKMYLDMLSSRLGKEVVDVHSLAGQMRAWSLKTQGFLTNRRTQVPILALGLEGDPISPYSDNKLVSIFSHGGQAKKVSSKSISKGYEESLSLALQWLKYELK</sequence>
<dbReference type="PANTHER" id="PTHR22946:SF4">
    <property type="entry name" value="ESTERASE FRSA"/>
    <property type="match status" value="1"/>
</dbReference>
<dbReference type="Proteomes" id="UP001156690">
    <property type="component" value="Unassembled WGS sequence"/>
</dbReference>
<comment type="catalytic activity">
    <reaction evidence="3">
        <text>a carboxylic ester + H2O = an alcohol + a carboxylate + H(+)</text>
        <dbReference type="Rhea" id="RHEA:21164"/>
        <dbReference type="ChEBI" id="CHEBI:15377"/>
        <dbReference type="ChEBI" id="CHEBI:15378"/>
        <dbReference type="ChEBI" id="CHEBI:29067"/>
        <dbReference type="ChEBI" id="CHEBI:30879"/>
        <dbReference type="ChEBI" id="CHEBI:33308"/>
        <dbReference type="EC" id="3.1.1.1"/>
    </reaction>
</comment>
<dbReference type="EC" id="3.1.1.1" evidence="3"/>
<evidence type="ECO:0000313" key="4">
    <source>
        <dbReference type="EMBL" id="GLQ75073.1"/>
    </source>
</evidence>
<dbReference type="AlphaFoldDB" id="A0AAV5NWX2"/>
<dbReference type="InterPro" id="IPR043423">
    <property type="entry name" value="FrsA"/>
</dbReference>
<keyword evidence="2 3" id="KW-0378">Hydrolase</keyword>
<dbReference type="InterPro" id="IPR029058">
    <property type="entry name" value="AB_hydrolase_fold"/>
</dbReference>
<protein>
    <recommendedName>
        <fullName evidence="3">Esterase FrsA</fullName>
        <ecNumber evidence="3">3.1.1.1</ecNumber>
    </recommendedName>
</protein>
<dbReference type="Gene3D" id="3.40.50.1820">
    <property type="entry name" value="alpha/beta hydrolase"/>
    <property type="match status" value="1"/>
</dbReference>
<dbReference type="EMBL" id="BSNX01000067">
    <property type="protein sequence ID" value="GLQ75073.1"/>
    <property type="molecule type" value="Genomic_DNA"/>
</dbReference>
<dbReference type="SUPFAM" id="SSF53474">
    <property type="entry name" value="alpha/beta-Hydrolases"/>
    <property type="match status" value="1"/>
</dbReference>
<organism evidence="4 5">
    <name type="scientific">Vibrio penaeicida</name>
    <dbReference type="NCBI Taxonomy" id="104609"/>
    <lineage>
        <taxon>Bacteria</taxon>
        <taxon>Pseudomonadati</taxon>
        <taxon>Pseudomonadota</taxon>
        <taxon>Gammaproteobacteria</taxon>
        <taxon>Vibrionales</taxon>
        <taxon>Vibrionaceae</taxon>
        <taxon>Vibrio</taxon>
    </lineage>
</organism>
<comment type="caution">
    <text evidence="4">The sequence shown here is derived from an EMBL/GenBank/DDBJ whole genome shotgun (WGS) entry which is preliminary data.</text>
</comment>
<keyword evidence="1 3" id="KW-0719">Serine esterase</keyword>
<dbReference type="NCBIfam" id="NF003460">
    <property type="entry name" value="PRK05077.1"/>
    <property type="match status" value="1"/>
</dbReference>
<dbReference type="Pfam" id="PF06500">
    <property type="entry name" value="FrsA-like"/>
    <property type="match status" value="1"/>
</dbReference>
<dbReference type="GO" id="GO:0106435">
    <property type="term" value="F:carboxylesterase activity"/>
    <property type="evidence" value="ECO:0007669"/>
    <property type="project" value="UniProtKB-EC"/>
</dbReference>
<gene>
    <name evidence="3" type="primary">frsA</name>
    <name evidence="4" type="ORF">GCM10007932_44350</name>
</gene>
<keyword evidence="5" id="KW-1185">Reference proteome</keyword>
<dbReference type="InterPro" id="IPR010520">
    <property type="entry name" value="FrsA-like"/>
</dbReference>
<evidence type="ECO:0000256" key="3">
    <source>
        <dbReference type="HAMAP-Rule" id="MF_01063"/>
    </source>
</evidence>